<accession>Q751H5</accession>
<dbReference type="InterPro" id="IPR005635">
    <property type="entry name" value="Inner_centromere_prot_ARK-bd"/>
</dbReference>
<feature type="compositionally biased region" description="Low complexity" evidence="7">
    <location>
        <begin position="595"/>
        <end position="608"/>
    </location>
</feature>
<name>Q751H5_EREGS</name>
<dbReference type="GO" id="GO:0005634">
    <property type="term" value="C:nucleus"/>
    <property type="evidence" value="ECO:0007669"/>
    <property type="project" value="UniProtKB-SubCell"/>
</dbReference>
<dbReference type="RefSeq" id="NP_986398.1">
    <property type="nucleotide sequence ID" value="NM_211460.1"/>
</dbReference>
<evidence type="ECO:0000259" key="8">
    <source>
        <dbReference type="Pfam" id="PF03941"/>
    </source>
</evidence>
<dbReference type="KEGG" id="ago:AGOS_AGL269W"/>
<feature type="region of interest" description="Disordered" evidence="7">
    <location>
        <begin position="712"/>
        <end position="766"/>
    </location>
</feature>
<protein>
    <submittedName>
        <fullName evidence="9">AGL269Wp</fullName>
    </submittedName>
</protein>
<evidence type="ECO:0000256" key="5">
    <source>
        <dbReference type="ARBA" id="ARBA00023212"/>
    </source>
</evidence>
<feature type="region of interest" description="Disordered" evidence="7">
    <location>
        <begin position="169"/>
        <end position="212"/>
    </location>
</feature>
<feature type="domain" description="Inner centromere protein ARK-binding" evidence="8">
    <location>
        <begin position="806"/>
        <end position="858"/>
    </location>
</feature>
<evidence type="ECO:0000256" key="4">
    <source>
        <dbReference type="ARBA" id="ARBA00022490"/>
    </source>
</evidence>
<gene>
    <name evidence="9" type="ORF">AGOS_AGL269W</name>
</gene>
<dbReference type="FunCoup" id="Q751H5">
    <property type="interactions" value="39"/>
</dbReference>
<evidence type="ECO:0000313" key="9">
    <source>
        <dbReference type="EMBL" id="AAS54222.1"/>
    </source>
</evidence>
<feature type="compositionally biased region" description="Gly residues" evidence="7">
    <location>
        <begin position="192"/>
        <end position="201"/>
    </location>
</feature>
<dbReference type="InParanoid" id="Q751H5"/>
<evidence type="ECO:0000256" key="1">
    <source>
        <dbReference type="ARBA" id="ARBA00004123"/>
    </source>
</evidence>
<comment type="similarity">
    <text evidence="3">Belongs to the INCENP family.</text>
</comment>
<dbReference type="STRING" id="284811.Q751H5"/>
<dbReference type="eggNOG" id="ENOG502S0AD">
    <property type="taxonomic scope" value="Eukaryota"/>
</dbReference>
<evidence type="ECO:0000256" key="3">
    <source>
        <dbReference type="ARBA" id="ARBA00010042"/>
    </source>
</evidence>
<dbReference type="GO" id="GO:0005819">
    <property type="term" value="C:spindle"/>
    <property type="evidence" value="ECO:0007669"/>
    <property type="project" value="UniProtKB-SubCell"/>
</dbReference>
<dbReference type="OMA" id="RSNMFVP"/>
<dbReference type="Pfam" id="PF03941">
    <property type="entry name" value="INCENP_ARK-bind"/>
    <property type="match status" value="1"/>
</dbReference>
<feature type="region of interest" description="Disordered" evidence="7">
    <location>
        <begin position="416"/>
        <end position="497"/>
    </location>
</feature>
<organism evidence="9 10">
    <name type="scientific">Eremothecium gossypii (strain ATCC 10895 / CBS 109.51 / FGSC 9923 / NRRL Y-1056)</name>
    <name type="common">Yeast</name>
    <name type="synonym">Ashbya gossypii</name>
    <dbReference type="NCBI Taxonomy" id="284811"/>
    <lineage>
        <taxon>Eukaryota</taxon>
        <taxon>Fungi</taxon>
        <taxon>Dikarya</taxon>
        <taxon>Ascomycota</taxon>
        <taxon>Saccharomycotina</taxon>
        <taxon>Saccharomycetes</taxon>
        <taxon>Saccharomycetales</taxon>
        <taxon>Saccharomycetaceae</taxon>
        <taxon>Eremothecium</taxon>
    </lineage>
</organism>
<keyword evidence="5" id="KW-0206">Cytoskeleton</keyword>
<dbReference type="Proteomes" id="UP000000591">
    <property type="component" value="Chromosome VII"/>
</dbReference>
<proteinExistence type="inferred from homology"/>
<keyword evidence="6" id="KW-0539">Nucleus</keyword>
<feature type="region of interest" description="Disordered" evidence="7">
    <location>
        <begin position="647"/>
        <end position="675"/>
    </location>
</feature>
<evidence type="ECO:0000256" key="7">
    <source>
        <dbReference type="SAM" id="MobiDB-lite"/>
    </source>
</evidence>
<reference evidence="9 10" key="1">
    <citation type="journal article" date="2004" name="Science">
        <title>The Ashbya gossypii genome as a tool for mapping the ancient Saccharomyces cerevisiae genome.</title>
        <authorList>
            <person name="Dietrich F.S."/>
            <person name="Voegeli S."/>
            <person name="Brachat S."/>
            <person name="Lerch A."/>
            <person name="Gates K."/>
            <person name="Steiner S."/>
            <person name="Mohr C."/>
            <person name="Pohlmann R."/>
            <person name="Luedi P."/>
            <person name="Choi S."/>
            <person name="Wing R.A."/>
            <person name="Flavier A."/>
            <person name="Gaffney T.D."/>
            <person name="Philippsen P."/>
        </authorList>
    </citation>
    <scope>NUCLEOTIDE SEQUENCE [LARGE SCALE GENOMIC DNA]</scope>
    <source>
        <strain evidence="10">ATCC 10895 / CBS 109.51 / FGSC 9923 / NRRL Y-1056</strain>
    </source>
</reference>
<reference evidence="10" key="2">
    <citation type="journal article" date="2013" name="G3 (Bethesda)">
        <title>Genomes of Ashbya fungi isolated from insects reveal four mating-type loci, numerous translocations, lack of transposons, and distinct gene duplications.</title>
        <authorList>
            <person name="Dietrich F.S."/>
            <person name="Voegeli S."/>
            <person name="Kuo S."/>
            <person name="Philippsen P."/>
        </authorList>
    </citation>
    <scope>GENOME REANNOTATION</scope>
    <source>
        <strain evidence="10">ATCC 10895 / CBS 109.51 / FGSC 9923 / NRRL Y-1056</strain>
    </source>
</reference>
<sequence>MHWLPTSVRPRGCHWRGLHHAQEAAAPPRVSTLANAAGLVGRFFVCSAMPKYKCEKRMVIKLSPMESKTTTSAGTEVECMDWAIKAVKKRMNSRPGDSRSVIESLNRFNDAIIEGHDEVNGLLHETNDWLNAEMRRAGFHEGRLEPLQRGGTAEEAEEAVLATVREAAPLAAETRPESAVERGETSGLGPSAEGGGGGPGEKAGEGEAAAGEADAWEAGTVELLAATPKPSGPVLAKGELVSSPWSPYKVAKTLKESTNAAAPEAERTQEREQTTVQEVDSEKSINETKVSMSKSPENTFTFRTAAVIPPSRDRTLRRSNMFVPLPNKDPLVVQPMMTKTSLLKQSPVLAKAAVLAPAASAASTGEKLPAALERPSFQSQISKGRSASIFERLSSVPTKSFEKKIALRSPQYISRSPIRAPFHSRPPSPERLKAHNSGSPLRRGSTTEPSDRSDDHIQATLKSIFDTQVPELSNDQPAGRSSLAAKRKTSHASSIHLQRRSLIPRIDRAAIISSNNPSLDKRGRSMTPIKKAEVSLKAKKMNLNPSPHRVMKPRNQKALGTSQNASQQTPPKSEFRQQLHRTSVAHGSISETQMTPSAKTTKSTAKTPLTRTPGLFSAKLAPVKKTPVKMGTSVTSLVDDQLQQTALESPAGIRPTIHFVKPSESSPQNKDPSIHFKGARDRLTKFQLLPQAGSEKQDLKKKLDKRLSEVMRNQQEQQLLRRRQEQQKRKSQLEDGKKHRPRIFSEISDNTSAARQKTPANPYLSKLPNQSVLYDLHTADHRANAEPVPGLHLINGNYGGDTTLPDIGSDSENESGSHKVLAAWAQSPFLEEQLLRQGSWDVEQIFGPIPPLHIDEIFHSSRLSKLKSRQSLPRVSVGNNMELR</sequence>
<feature type="compositionally biased region" description="Basic and acidic residues" evidence="7">
    <location>
        <begin position="722"/>
        <end position="737"/>
    </location>
</feature>
<feature type="compositionally biased region" description="Basic and acidic residues" evidence="7">
    <location>
        <begin position="174"/>
        <end position="184"/>
    </location>
</feature>
<feature type="compositionally biased region" description="Polar residues" evidence="7">
    <location>
        <begin position="436"/>
        <end position="448"/>
    </location>
</feature>
<dbReference type="EMBL" id="AE016820">
    <property type="protein sequence ID" value="AAS54222.1"/>
    <property type="molecule type" value="Genomic_DNA"/>
</dbReference>
<evidence type="ECO:0000313" key="10">
    <source>
        <dbReference type="Proteomes" id="UP000000591"/>
    </source>
</evidence>
<comment type="subcellular location">
    <subcellularLocation>
        <location evidence="2">Cytoplasm</location>
        <location evidence="2">Cytoskeleton</location>
        <location evidence="2">Spindle</location>
    </subcellularLocation>
    <subcellularLocation>
        <location evidence="1">Nucleus</location>
    </subcellularLocation>
</comment>
<dbReference type="GeneID" id="4622691"/>
<dbReference type="AlphaFoldDB" id="Q751H5"/>
<feature type="compositionally biased region" description="Polar residues" evidence="7">
    <location>
        <begin position="747"/>
        <end position="759"/>
    </location>
</feature>
<evidence type="ECO:0000256" key="2">
    <source>
        <dbReference type="ARBA" id="ARBA00004186"/>
    </source>
</evidence>
<keyword evidence="4" id="KW-0963">Cytoplasm</keyword>
<feature type="compositionally biased region" description="Polar residues" evidence="7">
    <location>
        <begin position="558"/>
        <end position="571"/>
    </location>
</feature>
<dbReference type="HOGENOM" id="CLU_015675_0_0_1"/>
<feature type="region of interest" description="Disordered" evidence="7">
    <location>
        <begin position="543"/>
        <end position="613"/>
    </location>
</feature>
<keyword evidence="10" id="KW-1185">Reference proteome</keyword>
<dbReference type="OrthoDB" id="6123at2759"/>
<evidence type="ECO:0000256" key="6">
    <source>
        <dbReference type="ARBA" id="ARBA00023242"/>
    </source>
</evidence>